<dbReference type="Pfam" id="PF01648">
    <property type="entry name" value="ACPS"/>
    <property type="match status" value="1"/>
</dbReference>
<evidence type="ECO:0000256" key="1">
    <source>
        <dbReference type="ARBA" id="ARBA00010990"/>
    </source>
</evidence>
<protein>
    <submittedName>
        <fullName evidence="4">4'-phosphopantetheinyl transferase superfamily protein</fullName>
    </submittedName>
</protein>
<dbReference type="GO" id="GO:0008897">
    <property type="term" value="F:holo-[acyl-carrier-protein] synthase activity"/>
    <property type="evidence" value="ECO:0007669"/>
    <property type="project" value="InterPro"/>
</dbReference>
<comment type="similarity">
    <text evidence="1">Belongs to the P-Pant transferase superfamily. Gsp/Sfp/HetI/AcpT family.</text>
</comment>
<accession>A0A553ZXN3</accession>
<dbReference type="PANTHER" id="PTHR12215">
    <property type="entry name" value="PHOSPHOPANTETHEINE TRANSFERASE"/>
    <property type="match status" value="1"/>
</dbReference>
<keyword evidence="5" id="KW-1185">Reference proteome</keyword>
<dbReference type="InterPro" id="IPR050559">
    <property type="entry name" value="P-Pant_transferase_sf"/>
</dbReference>
<dbReference type="EMBL" id="VLXZ01000007">
    <property type="protein sequence ID" value="TSB46218.1"/>
    <property type="molecule type" value="Genomic_DNA"/>
</dbReference>
<dbReference type="GO" id="GO:0005829">
    <property type="term" value="C:cytosol"/>
    <property type="evidence" value="ECO:0007669"/>
    <property type="project" value="TreeGrafter"/>
</dbReference>
<evidence type="ECO:0000313" key="5">
    <source>
        <dbReference type="Proteomes" id="UP000318521"/>
    </source>
</evidence>
<comment type="caution">
    <text evidence="4">The sequence shown here is derived from an EMBL/GenBank/DDBJ whole genome shotgun (WGS) entry which is preliminary data.</text>
</comment>
<feature type="domain" description="4'-phosphopantetheinyl transferase" evidence="3">
    <location>
        <begin position="98"/>
        <end position="200"/>
    </location>
</feature>
<gene>
    <name evidence="4" type="ORF">FN960_12715</name>
</gene>
<evidence type="ECO:0000259" key="3">
    <source>
        <dbReference type="Pfam" id="PF01648"/>
    </source>
</evidence>
<dbReference type="Gene3D" id="3.90.470.20">
    <property type="entry name" value="4'-phosphopantetheinyl transferase domain"/>
    <property type="match status" value="2"/>
</dbReference>
<sequence length="228" mass="26669">MEIFLMKIETDTTAIINEGLLSLRAINRLKKISNKQKRNQVIYGDLLLQYVLTINKKQYTPEEISFNTNGKPLLPEGFLNISNCNEWILLAYSTIGEVGADIEQYKECNLGLALYFFTEDEVKKLRSIPNTNFKSTAFIDAWTFKESYVKCKGIKLVDIKNKVNTPFAHIPFIKHHTIIDRQSFFYLYGFIKDYKWCVGSTTDFKSFNIKVLQITDVYRHVDYMRRNL</sequence>
<reference evidence="4 5" key="1">
    <citation type="submission" date="2019-07" db="EMBL/GenBank/DDBJ databases">
        <authorList>
            <person name="Park Y.J."/>
            <person name="Jeong S.E."/>
            <person name="Jung H.S."/>
        </authorList>
    </citation>
    <scope>NUCLEOTIDE SEQUENCE [LARGE SCALE GENOMIC DNA]</scope>
    <source>
        <strain evidence="5">P16(2019)</strain>
    </source>
</reference>
<dbReference type="Proteomes" id="UP000318521">
    <property type="component" value="Unassembled WGS sequence"/>
</dbReference>
<proteinExistence type="inferred from homology"/>
<name>A0A553ZXN3_9BACI</name>
<dbReference type="OrthoDB" id="9808281at2"/>
<organism evidence="4 5">
    <name type="scientific">Alkalicoccobacillus porphyridii</name>
    <dbReference type="NCBI Taxonomy" id="2597270"/>
    <lineage>
        <taxon>Bacteria</taxon>
        <taxon>Bacillati</taxon>
        <taxon>Bacillota</taxon>
        <taxon>Bacilli</taxon>
        <taxon>Bacillales</taxon>
        <taxon>Bacillaceae</taxon>
        <taxon>Alkalicoccobacillus</taxon>
    </lineage>
</organism>
<dbReference type="GO" id="GO:0019878">
    <property type="term" value="P:lysine biosynthetic process via aminoadipic acid"/>
    <property type="evidence" value="ECO:0007669"/>
    <property type="project" value="TreeGrafter"/>
</dbReference>
<evidence type="ECO:0000256" key="2">
    <source>
        <dbReference type="ARBA" id="ARBA00022679"/>
    </source>
</evidence>
<keyword evidence="2 4" id="KW-0808">Transferase</keyword>
<dbReference type="GO" id="GO:0000287">
    <property type="term" value="F:magnesium ion binding"/>
    <property type="evidence" value="ECO:0007669"/>
    <property type="project" value="InterPro"/>
</dbReference>
<dbReference type="SUPFAM" id="SSF56214">
    <property type="entry name" value="4'-phosphopantetheinyl transferase"/>
    <property type="match status" value="2"/>
</dbReference>
<dbReference type="InterPro" id="IPR008278">
    <property type="entry name" value="4-PPantetheinyl_Trfase_dom"/>
</dbReference>
<evidence type="ECO:0000313" key="4">
    <source>
        <dbReference type="EMBL" id="TSB46218.1"/>
    </source>
</evidence>
<dbReference type="InterPro" id="IPR037143">
    <property type="entry name" value="4-PPantetheinyl_Trfase_dom_sf"/>
</dbReference>
<dbReference type="PANTHER" id="PTHR12215:SF10">
    <property type="entry name" value="L-AMINOADIPATE-SEMIALDEHYDE DEHYDROGENASE-PHOSPHOPANTETHEINYL TRANSFERASE"/>
    <property type="match status" value="1"/>
</dbReference>
<dbReference type="AlphaFoldDB" id="A0A553ZXN3"/>